<reference evidence="4 5" key="1">
    <citation type="submission" date="2020-04" db="EMBL/GenBank/DDBJ databases">
        <title>Genome-Wide Identification of 5-Methylcytosine Sites in Bacterial Genomes By High-Throughput Sequencing of MspJI Restriction Fragments.</title>
        <authorList>
            <person name="Wu V."/>
        </authorList>
    </citation>
    <scope>NUCLEOTIDE SEQUENCE [LARGE SCALE GENOMIC DNA]</scope>
    <source>
        <strain evidence="4 5">S2</strain>
    </source>
</reference>
<organism evidence="4 5">
    <name type="scientific">Priestia megaterium</name>
    <name type="common">Bacillus megaterium</name>
    <dbReference type="NCBI Taxonomy" id="1404"/>
    <lineage>
        <taxon>Bacteria</taxon>
        <taxon>Bacillati</taxon>
        <taxon>Bacillota</taxon>
        <taxon>Bacilli</taxon>
        <taxon>Bacillales</taxon>
        <taxon>Bacillaceae</taxon>
        <taxon>Priestia</taxon>
    </lineage>
</organism>
<feature type="region of interest" description="Disordered" evidence="1">
    <location>
        <begin position="397"/>
        <end position="424"/>
    </location>
</feature>
<dbReference type="EMBL" id="CP051128">
    <property type="protein sequence ID" value="QIZ10648.1"/>
    <property type="molecule type" value="Genomic_DNA"/>
</dbReference>
<keyword evidence="2" id="KW-1133">Transmembrane helix</keyword>
<dbReference type="InterPro" id="IPR036465">
    <property type="entry name" value="vWFA_dom_sf"/>
</dbReference>
<dbReference type="AlphaFoldDB" id="A0A6H1PAT3"/>
<dbReference type="Gene3D" id="3.40.50.410">
    <property type="entry name" value="von Willebrand factor, type A domain"/>
    <property type="match status" value="1"/>
</dbReference>
<feature type="transmembrane region" description="Helical" evidence="2">
    <location>
        <begin position="341"/>
        <end position="360"/>
    </location>
</feature>
<evidence type="ECO:0000256" key="1">
    <source>
        <dbReference type="SAM" id="MobiDB-lite"/>
    </source>
</evidence>
<protein>
    <submittedName>
        <fullName evidence="4">VWA domain-containing protein</fullName>
    </submittedName>
</protein>
<proteinExistence type="predicted"/>
<feature type="transmembrane region" description="Helical" evidence="2">
    <location>
        <begin position="308"/>
        <end position="332"/>
    </location>
</feature>
<dbReference type="PROSITE" id="PS50234">
    <property type="entry name" value="VWFA"/>
    <property type="match status" value="1"/>
</dbReference>
<evidence type="ECO:0000313" key="4">
    <source>
        <dbReference type="EMBL" id="QIZ10648.1"/>
    </source>
</evidence>
<feature type="domain" description="VWFA" evidence="3">
    <location>
        <begin position="115"/>
        <end position="286"/>
    </location>
</feature>
<feature type="transmembrane region" description="Helical" evidence="2">
    <location>
        <begin position="372"/>
        <end position="391"/>
    </location>
</feature>
<evidence type="ECO:0000313" key="5">
    <source>
        <dbReference type="Proteomes" id="UP000501868"/>
    </source>
</evidence>
<dbReference type="Proteomes" id="UP000501868">
    <property type="component" value="Chromosome"/>
</dbReference>
<feature type="transmembrane region" description="Helical" evidence="2">
    <location>
        <begin position="35"/>
        <end position="63"/>
    </location>
</feature>
<keyword evidence="2" id="KW-0472">Membrane</keyword>
<sequence>MPVRKFSILFFVFSIIAGLLGAILGEWLIESYYGVWPNILLMGAYFGQLALIAGLFCLGAELISPIINGRSWRLEYSGLSWKMLVPATLVMLFAAGLLFQFLYSLNFSNIKPPDDIVMVMDISDSMNETDPGHENLKAAGKLISNMKPTHRASVISFNEDAVITKSMFNVSDKQERTDAIEQINRLQATGSTDIGNALDTAIQEIDDHQKNGRKPMVILFSDGYSELDLDAVVEPYQNKDIVINTIGMSKIDKGGAQLLRLIASSTGGSFYDVKNANELTNVFEKIYLENQDRLLVTQRHGLFQDSTYLAILRVVLITLIGGLFGLALGIIFDNRYLAKSYAITGVFAGLLAGLVLGLGLQDSLQSGFSYRLAADILLTALTGLGTLMIPIREKFSGSAPRNTSGSDFSVKRNSSKRDHFKKGF</sequence>
<reference evidence="4 5" key="2">
    <citation type="submission" date="2020-04" db="EMBL/GenBank/DDBJ databases">
        <authorList>
            <person name="Fomenkov A."/>
            <person name="Anton B.P."/>
            <person name="Roberts R.J."/>
        </authorList>
    </citation>
    <scope>NUCLEOTIDE SEQUENCE [LARGE SCALE GENOMIC DNA]</scope>
    <source>
        <strain evidence="4 5">S2</strain>
    </source>
</reference>
<dbReference type="InterPro" id="IPR002035">
    <property type="entry name" value="VWF_A"/>
</dbReference>
<evidence type="ECO:0000256" key="2">
    <source>
        <dbReference type="SAM" id="Phobius"/>
    </source>
</evidence>
<evidence type="ECO:0000259" key="3">
    <source>
        <dbReference type="PROSITE" id="PS50234"/>
    </source>
</evidence>
<dbReference type="SMART" id="SM00327">
    <property type="entry name" value="VWA"/>
    <property type="match status" value="1"/>
</dbReference>
<feature type="transmembrane region" description="Helical" evidence="2">
    <location>
        <begin position="7"/>
        <end position="29"/>
    </location>
</feature>
<dbReference type="Pfam" id="PF00092">
    <property type="entry name" value="VWA"/>
    <property type="match status" value="1"/>
</dbReference>
<name>A0A6H1PAT3_PRIMG</name>
<gene>
    <name evidence="4" type="ORF">HFZ78_31220</name>
</gene>
<dbReference type="InterPro" id="IPR051266">
    <property type="entry name" value="CLCR"/>
</dbReference>
<dbReference type="PANTHER" id="PTHR10579:SF43">
    <property type="entry name" value="ZINC FINGER (C3HC4-TYPE RING FINGER) FAMILY PROTEIN"/>
    <property type="match status" value="1"/>
</dbReference>
<feature type="transmembrane region" description="Helical" evidence="2">
    <location>
        <begin position="84"/>
        <end position="103"/>
    </location>
</feature>
<dbReference type="PANTHER" id="PTHR10579">
    <property type="entry name" value="CALCIUM-ACTIVATED CHLORIDE CHANNEL REGULATOR"/>
    <property type="match status" value="1"/>
</dbReference>
<keyword evidence="2" id="KW-0812">Transmembrane</keyword>
<dbReference type="SUPFAM" id="SSF53300">
    <property type="entry name" value="vWA-like"/>
    <property type="match status" value="1"/>
</dbReference>
<accession>A0A6H1PAT3</accession>